<accession>A0A4R6W0B5</accession>
<feature type="transmembrane region" description="Helical" evidence="6">
    <location>
        <begin position="53"/>
        <end position="70"/>
    </location>
</feature>
<evidence type="ECO:0000256" key="6">
    <source>
        <dbReference type="SAM" id="Phobius"/>
    </source>
</evidence>
<feature type="transmembrane region" description="Helical" evidence="6">
    <location>
        <begin position="529"/>
        <end position="546"/>
    </location>
</feature>
<dbReference type="Pfam" id="PF13567">
    <property type="entry name" value="DUF4131"/>
    <property type="match status" value="1"/>
</dbReference>
<dbReference type="Pfam" id="PF03772">
    <property type="entry name" value="Competence"/>
    <property type="match status" value="1"/>
</dbReference>
<feature type="transmembrane region" description="Helical" evidence="6">
    <location>
        <begin position="438"/>
        <end position="457"/>
    </location>
</feature>
<keyword evidence="5 6" id="KW-0472">Membrane</keyword>
<dbReference type="OrthoDB" id="9790149at2"/>
<feature type="domain" description="DUF4131" evidence="8">
    <location>
        <begin position="71"/>
        <end position="221"/>
    </location>
</feature>
<evidence type="ECO:0000313" key="9">
    <source>
        <dbReference type="EMBL" id="TDQ66355.1"/>
    </source>
</evidence>
<sequence length="719" mass="79008">MTLKDTELKPFFIRKQPPYFGLSAKDSQVRFQSGDIAVARPVVDAAIFMRRRVVLLPFAMILGICIYSLLPLEPPFWLYGILTIVLFTLSLMMRNWIGRNIAYVSAFVLMGISLMSATALMRGTEMLAFPTAGQIEGHITELEMRPDGGRRIVLRLNDLRPRALDNVRFVRLTISEKHLGDVVLAMGDVVSVRARFIPVPKPSYPGAYDAQFHAYFGGIGAYGSTLDPVSVRPGDPTLWDDLQTAIFDLRARIGERFSAGMNAQDAAIARALIIGDQSALDPVLRDEIAVSGLAHLLAISGLHLSLVAGGAFFALRFVLALPFVPHNVPAKAIAAVAAMAAALFYLGISGANIATQRATIMLIVAFIAVLVGRRAITLRNVALVCLLIIFVYPNELFKPGFQLSFAAVAALVGAYEWSKSFRRNDRIWPRWAKFLSGLSLTSLIAGLATAPIAAVHFSQFAPFGLFANLVAVPLVGFLVLPTLIAACLLMPLGLELPFLWVAGWGIEQVVAIAIFFTELGGEWTYVPPVAGWVLPLCGVALMLFLIVPNVWRFVPPILAALMISIFGQAVTPDILISDQTRSAFVKQDRGEWAQIDRIGNNFTTRVWAEWLGVDLEAQEIAGNCDDRGCIAEVRGIKVLFARDKAAVLEDCGLVDLIVEQDSLYQSCKRSVSFVRHWDVRRWGAAAIYIHDSRSAADAPNIRIEHVIKDAKRTWRIRND</sequence>
<evidence type="ECO:0000259" key="7">
    <source>
        <dbReference type="Pfam" id="PF03772"/>
    </source>
</evidence>
<dbReference type="Proteomes" id="UP000295391">
    <property type="component" value="Unassembled WGS sequence"/>
</dbReference>
<evidence type="ECO:0000313" key="10">
    <source>
        <dbReference type="Proteomes" id="UP000295391"/>
    </source>
</evidence>
<keyword evidence="4 6" id="KW-1133">Transmembrane helix</keyword>
<keyword evidence="3 6" id="KW-0812">Transmembrane</keyword>
<feature type="transmembrane region" description="Helical" evidence="6">
    <location>
        <begin position="76"/>
        <end position="93"/>
    </location>
</feature>
<comment type="caution">
    <text evidence="9">The sequence shown here is derived from an EMBL/GenBank/DDBJ whole genome shotgun (WGS) entry which is preliminary data.</text>
</comment>
<feature type="transmembrane region" description="Helical" evidence="6">
    <location>
        <begin position="496"/>
        <end position="517"/>
    </location>
</feature>
<evidence type="ECO:0000256" key="1">
    <source>
        <dbReference type="ARBA" id="ARBA00004651"/>
    </source>
</evidence>
<dbReference type="InterPro" id="IPR004477">
    <property type="entry name" value="ComEC_N"/>
</dbReference>
<organism evidence="9 10">
    <name type="scientific">Maritalea mobilis</name>
    <dbReference type="NCBI Taxonomy" id="483324"/>
    <lineage>
        <taxon>Bacteria</taxon>
        <taxon>Pseudomonadati</taxon>
        <taxon>Pseudomonadota</taxon>
        <taxon>Alphaproteobacteria</taxon>
        <taxon>Hyphomicrobiales</taxon>
        <taxon>Devosiaceae</taxon>
        <taxon>Maritalea</taxon>
    </lineage>
</organism>
<feature type="transmembrane region" description="Helical" evidence="6">
    <location>
        <begin position="463"/>
        <end position="489"/>
    </location>
</feature>
<comment type="subcellular location">
    <subcellularLocation>
        <location evidence="1">Cell membrane</location>
        <topology evidence="1">Multi-pass membrane protein</topology>
    </subcellularLocation>
</comment>
<evidence type="ECO:0000256" key="4">
    <source>
        <dbReference type="ARBA" id="ARBA00022989"/>
    </source>
</evidence>
<feature type="transmembrane region" description="Helical" evidence="6">
    <location>
        <begin position="293"/>
        <end position="318"/>
    </location>
</feature>
<evidence type="ECO:0000256" key="5">
    <source>
        <dbReference type="ARBA" id="ARBA00023136"/>
    </source>
</evidence>
<keyword evidence="2" id="KW-1003">Cell membrane</keyword>
<proteinExistence type="predicted"/>
<protein>
    <submittedName>
        <fullName evidence="9">Competence protein ComEC</fullName>
    </submittedName>
</protein>
<keyword evidence="10" id="KW-1185">Reference proteome</keyword>
<dbReference type="AlphaFoldDB" id="A0A4R6W0B5"/>
<dbReference type="InterPro" id="IPR025405">
    <property type="entry name" value="DUF4131"/>
</dbReference>
<evidence type="ECO:0000256" key="2">
    <source>
        <dbReference type="ARBA" id="ARBA00022475"/>
    </source>
</evidence>
<feature type="domain" description="ComEC/Rec2-related protein" evidence="7">
    <location>
        <begin position="272"/>
        <end position="548"/>
    </location>
</feature>
<dbReference type="GO" id="GO:0005886">
    <property type="term" value="C:plasma membrane"/>
    <property type="evidence" value="ECO:0007669"/>
    <property type="project" value="UniProtKB-SubCell"/>
</dbReference>
<feature type="transmembrane region" description="Helical" evidence="6">
    <location>
        <begin position="330"/>
        <end position="348"/>
    </location>
</feature>
<feature type="transmembrane region" description="Helical" evidence="6">
    <location>
        <begin position="553"/>
        <end position="571"/>
    </location>
</feature>
<dbReference type="PANTHER" id="PTHR30619:SF1">
    <property type="entry name" value="RECOMBINATION PROTEIN 2"/>
    <property type="match status" value="1"/>
</dbReference>
<feature type="transmembrane region" description="Helical" evidence="6">
    <location>
        <begin position="378"/>
        <end position="394"/>
    </location>
</feature>
<dbReference type="PANTHER" id="PTHR30619">
    <property type="entry name" value="DNA INTERNALIZATION/COMPETENCE PROTEIN COMEC/REC2"/>
    <property type="match status" value="1"/>
</dbReference>
<evidence type="ECO:0000256" key="3">
    <source>
        <dbReference type="ARBA" id="ARBA00022692"/>
    </source>
</evidence>
<dbReference type="EMBL" id="SNYR01000001">
    <property type="protein sequence ID" value="TDQ66355.1"/>
    <property type="molecule type" value="Genomic_DNA"/>
</dbReference>
<gene>
    <name evidence="9" type="ORF">ATL17_0348</name>
</gene>
<reference evidence="9 10" key="1">
    <citation type="submission" date="2019-03" db="EMBL/GenBank/DDBJ databases">
        <title>Genomic Encyclopedia of Type Strains, Phase III (KMG-III): the genomes of soil and plant-associated and newly described type strains.</title>
        <authorList>
            <person name="Whitman W."/>
        </authorList>
    </citation>
    <scope>NUCLEOTIDE SEQUENCE [LARGE SCALE GENOMIC DNA]</scope>
    <source>
        <strain evidence="9 10">CGMCC 1.7002</strain>
    </source>
</reference>
<dbReference type="InterPro" id="IPR052159">
    <property type="entry name" value="Competence_DNA_uptake"/>
</dbReference>
<dbReference type="RefSeq" id="WP_133571054.1">
    <property type="nucleotide sequence ID" value="NZ_SNYR01000001.1"/>
</dbReference>
<name>A0A4R6W0B5_9HYPH</name>
<feature type="transmembrane region" description="Helical" evidence="6">
    <location>
        <begin position="400"/>
        <end position="417"/>
    </location>
</feature>
<dbReference type="NCBIfam" id="TIGR00360">
    <property type="entry name" value="ComEC_N-term"/>
    <property type="match status" value="1"/>
</dbReference>
<evidence type="ECO:0000259" key="8">
    <source>
        <dbReference type="Pfam" id="PF13567"/>
    </source>
</evidence>